<sequence length="40" mass="4855">MNKRDRKFKVIYNFKGKILFNSLVGVKNNIFIYTRDDETK</sequence>
<name>A0A1B2RVW1_9VIRU</name>
<organism evidence="1 2">
    <name type="scientific">Lymphocystis disease virus 3</name>
    <dbReference type="NCBI Taxonomy" id="2560566"/>
    <lineage>
        <taxon>Viruses</taxon>
        <taxon>Varidnaviria</taxon>
        <taxon>Bamfordvirae</taxon>
        <taxon>Nucleocytoviricota</taxon>
        <taxon>Megaviricetes</taxon>
        <taxon>Pimascovirales</taxon>
        <taxon>Pimascovirales incertae sedis</taxon>
        <taxon>Iridoviridae</taxon>
        <taxon>Alphairidovirinae</taxon>
        <taxon>Lymphocystivirus</taxon>
        <taxon>Lymphocystivirus sparus1</taxon>
    </lineage>
</organism>
<protein>
    <submittedName>
        <fullName evidence="1">Uncharacterized protein</fullName>
    </submittedName>
</protein>
<dbReference type="EMBL" id="KX643370">
    <property type="protein sequence ID" value="AOC55131.1"/>
    <property type="molecule type" value="Genomic_DNA"/>
</dbReference>
<keyword evidence="2" id="KW-1185">Reference proteome</keyword>
<dbReference type="KEGG" id="vg:30902623"/>
<proteinExistence type="predicted"/>
<gene>
    <name evidence="1" type="ORF">LCDVSa047L</name>
</gene>
<accession>A0A1B2RVW1</accession>
<dbReference type="Proteomes" id="UP000149121">
    <property type="component" value="Segment"/>
</dbReference>
<evidence type="ECO:0000313" key="1">
    <source>
        <dbReference type="EMBL" id="AOC55131.1"/>
    </source>
</evidence>
<reference evidence="1 2" key="1">
    <citation type="journal article" date="2016" name="J. Virol.">
        <title>Concurrence of Iridovirus, Polyomavirus, and a Unique Member of a New Group of Fish Papillomaviruses in Lymphocystis Disease-Affected Gilthead Sea Bream.</title>
        <authorList>
            <person name="Lopez-Bueno A."/>
            <person name="Mavian C."/>
            <person name="Labella A.M."/>
            <person name="Castro D."/>
            <person name="Borrego J.J."/>
            <person name="Alcami A."/>
            <person name="Alejo A."/>
        </authorList>
    </citation>
    <scope>NUCLEOTIDE SEQUENCE [LARGE SCALE GENOMIC DNA]</scope>
    <source>
        <strain evidence="1">SA9</strain>
    </source>
</reference>
<evidence type="ECO:0000313" key="2">
    <source>
        <dbReference type="Proteomes" id="UP000149121"/>
    </source>
</evidence>